<dbReference type="Gene3D" id="4.10.1100.10">
    <property type="entry name" value="Transcription factor, SBP-box domain"/>
    <property type="match status" value="1"/>
</dbReference>
<accession>A0A8T2XT08</accession>
<dbReference type="AlphaFoldDB" id="A0A8T2XT08"/>
<reference evidence="8" key="1">
    <citation type="journal article" date="2021" name="J. Hered.">
        <title>Genome Assembly of Salicaceae Populus deltoides (Eastern Cottonwood) I-69 Based on Nanopore Sequencing and Hi-C Technologies.</title>
        <authorList>
            <person name="Bai S."/>
            <person name="Wu H."/>
            <person name="Zhang J."/>
            <person name="Pan Z."/>
            <person name="Zhao W."/>
            <person name="Li Z."/>
            <person name="Tong C."/>
        </authorList>
    </citation>
    <scope>NUCLEOTIDE SEQUENCE</scope>
    <source>
        <tissue evidence="8">Leaf</tissue>
    </source>
</reference>
<evidence type="ECO:0000256" key="2">
    <source>
        <dbReference type="ARBA" id="ARBA00022771"/>
    </source>
</evidence>
<proteinExistence type="predicted"/>
<dbReference type="Pfam" id="PF26102">
    <property type="entry name" value="Ig_SPL7"/>
    <property type="match status" value="1"/>
</dbReference>
<dbReference type="InterPro" id="IPR044817">
    <property type="entry name" value="SBP-like"/>
</dbReference>
<keyword evidence="1" id="KW-0479">Metal-binding</keyword>
<dbReference type="PANTHER" id="PTHR31251">
    <property type="entry name" value="SQUAMOSA PROMOTER-BINDING-LIKE PROTEIN 4"/>
    <property type="match status" value="1"/>
</dbReference>
<sequence length="792" mass="88742">METSSSSSPPPPPPPQHDGDMEIHLPPVTTEWDWGDLLDFTVDDQFPLSFDTVVDVTQPIDNPTPEVESQQLEAPVSDRVRKRDPRLTCSNFLAGIVPCACPEMDELLLEEEAALPGKKRVRVARAGSSIARCQVPSCEADISELKGYHRRHRVCLGCANATAVVLDGETKRYCQQCGKFHVLSDFDEGKRSCRRKLERHNNRRRRKPADSSKGSAGDKEVQGDLLTEDTTCDAEAGKDCLWSSSQMVEKEGLVESEDGHISALNSDPISQNVNSDSGVSFTASGDTRMDCGKDDSKLPFSPSICDNKSAYSSMCPTGRISFKLYDWNPAEFPRRLRHQIFQWLASMPVELEGYIRPGCTILTAFLAMPTFMWVKLLEDPASYLNDLLGSGKMLSQKGRMHVYLNNMIFNVTKDGHSVMKVNVKGHAPRLHYVHPTCFEAGKPMEFVVCGSNLLQPKFRFLVSFAGKYLALDYCVALPQVHTKGGSGLHHQLYKILTHCIEPNLLGPLFIEVENESGLSNFIPVLIGDREVCSEMKIIQQRFDVSHSLIFGSECEVSAMRQTAFSEFSTDIAWLLKEPSAENSQQTITSFQIRRFNSLLSFLLHHESIIILDRILKNLKIMMEKREVNGMFDDTSDTNTRLLQSYMEYASNILHKKLKRSEVLKHHLECPGQEYCVSGSCCVSNKPAVVISSEGLEQRPDGGLGVMANSKCIVRSEEVPLFNRDDVMRKNLINERPKKSCGLVFSNRVLKYRPSVFVIAIIAVCFAVCALLLHPRKVSKLAVSIRRCLTDRY</sequence>
<keyword evidence="2 4" id="KW-0863">Zinc-finger</keyword>
<feature type="region of interest" description="Disordered" evidence="5">
    <location>
        <begin position="1"/>
        <end position="26"/>
    </location>
</feature>
<keyword evidence="6" id="KW-0472">Membrane</keyword>
<evidence type="ECO:0000313" key="8">
    <source>
        <dbReference type="EMBL" id="KAH8495127.1"/>
    </source>
</evidence>
<dbReference type="GO" id="GO:0003677">
    <property type="term" value="F:DNA binding"/>
    <property type="evidence" value="ECO:0007669"/>
    <property type="project" value="InterPro"/>
</dbReference>
<feature type="transmembrane region" description="Helical" evidence="6">
    <location>
        <begin position="754"/>
        <end position="772"/>
    </location>
</feature>
<keyword evidence="6" id="KW-1133">Transmembrane helix</keyword>
<feature type="region of interest" description="Disordered" evidence="5">
    <location>
        <begin position="197"/>
        <end position="222"/>
    </location>
</feature>
<dbReference type="GO" id="GO:0005634">
    <property type="term" value="C:nucleus"/>
    <property type="evidence" value="ECO:0007669"/>
    <property type="project" value="InterPro"/>
</dbReference>
<keyword evidence="6" id="KW-0812">Transmembrane</keyword>
<evidence type="ECO:0000259" key="7">
    <source>
        <dbReference type="PROSITE" id="PS51141"/>
    </source>
</evidence>
<evidence type="ECO:0000313" key="9">
    <source>
        <dbReference type="Proteomes" id="UP000807159"/>
    </source>
</evidence>
<evidence type="ECO:0000256" key="3">
    <source>
        <dbReference type="ARBA" id="ARBA00022833"/>
    </source>
</evidence>
<organism evidence="8 9">
    <name type="scientific">Populus deltoides</name>
    <name type="common">Eastern poplar</name>
    <name type="synonym">Eastern cottonwood</name>
    <dbReference type="NCBI Taxonomy" id="3696"/>
    <lineage>
        <taxon>Eukaryota</taxon>
        <taxon>Viridiplantae</taxon>
        <taxon>Streptophyta</taxon>
        <taxon>Embryophyta</taxon>
        <taxon>Tracheophyta</taxon>
        <taxon>Spermatophyta</taxon>
        <taxon>Magnoliopsida</taxon>
        <taxon>eudicotyledons</taxon>
        <taxon>Gunneridae</taxon>
        <taxon>Pentapetalae</taxon>
        <taxon>rosids</taxon>
        <taxon>fabids</taxon>
        <taxon>Malpighiales</taxon>
        <taxon>Salicaceae</taxon>
        <taxon>Saliceae</taxon>
        <taxon>Populus</taxon>
    </lineage>
</organism>
<evidence type="ECO:0000256" key="6">
    <source>
        <dbReference type="SAM" id="Phobius"/>
    </source>
</evidence>
<name>A0A8T2XT08_POPDE</name>
<feature type="domain" description="SBP-type" evidence="7">
    <location>
        <begin position="130"/>
        <end position="207"/>
    </location>
</feature>
<feature type="compositionally biased region" description="Basic residues" evidence="5">
    <location>
        <begin position="197"/>
        <end position="207"/>
    </location>
</feature>
<dbReference type="InterPro" id="IPR036893">
    <property type="entry name" value="SBP_sf"/>
</dbReference>
<dbReference type="GO" id="GO:0008270">
    <property type="term" value="F:zinc ion binding"/>
    <property type="evidence" value="ECO:0007669"/>
    <property type="project" value="UniProtKB-KW"/>
</dbReference>
<evidence type="ECO:0000256" key="1">
    <source>
        <dbReference type="ARBA" id="ARBA00022723"/>
    </source>
</evidence>
<dbReference type="PANTHER" id="PTHR31251:SF108">
    <property type="entry name" value="SQUAMOSA PROMOTER-BINDING-LIKE PROTEIN 7"/>
    <property type="match status" value="1"/>
</dbReference>
<keyword evidence="9" id="KW-1185">Reference proteome</keyword>
<dbReference type="PROSITE" id="PS51141">
    <property type="entry name" value="ZF_SBP"/>
    <property type="match status" value="1"/>
</dbReference>
<dbReference type="EMBL" id="JACEGQ020000010">
    <property type="protein sequence ID" value="KAH8495127.1"/>
    <property type="molecule type" value="Genomic_DNA"/>
</dbReference>
<evidence type="ECO:0000256" key="5">
    <source>
        <dbReference type="SAM" id="MobiDB-lite"/>
    </source>
</evidence>
<evidence type="ECO:0000256" key="4">
    <source>
        <dbReference type="PROSITE-ProRule" id="PRU00470"/>
    </source>
</evidence>
<comment type="caution">
    <text evidence="8">The sequence shown here is derived from an EMBL/GenBank/DDBJ whole genome shotgun (WGS) entry which is preliminary data.</text>
</comment>
<dbReference type="SUPFAM" id="SSF103612">
    <property type="entry name" value="SBT domain"/>
    <property type="match status" value="1"/>
</dbReference>
<dbReference type="Proteomes" id="UP000807159">
    <property type="component" value="Chromosome 10"/>
</dbReference>
<gene>
    <name evidence="8" type="ORF">H0E87_018347</name>
</gene>
<dbReference type="Pfam" id="PF03110">
    <property type="entry name" value="SBP"/>
    <property type="match status" value="1"/>
</dbReference>
<keyword evidence="3" id="KW-0862">Zinc</keyword>
<dbReference type="InterPro" id="IPR004333">
    <property type="entry name" value="SBP_dom"/>
</dbReference>
<protein>
    <recommendedName>
        <fullName evidence="7">SBP-type domain-containing protein</fullName>
    </recommendedName>
</protein>